<organism evidence="1 2">
    <name type="scientific">Fusarium austroafricanum</name>
    <dbReference type="NCBI Taxonomy" id="2364996"/>
    <lineage>
        <taxon>Eukaryota</taxon>
        <taxon>Fungi</taxon>
        <taxon>Dikarya</taxon>
        <taxon>Ascomycota</taxon>
        <taxon>Pezizomycotina</taxon>
        <taxon>Sordariomycetes</taxon>
        <taxon>Hypocreomycetidae</taxon>
        <taxon>Hypocreales</taxon>
        <taxon>Nectriaceae</taxon>
        <taxon>Fusarium</taxon>
        <taxon>Fusarium concolor species complex</taxon>
    </lineage>
</organism>
<gene>
    <name evidence="1" type="ORF">F53441_1677</name>
</gene>
<sequence length="478" mass="54662">MDSLSDFLRNYDSKFSSIRRVYLAFKRDITRRVLAIELDDEMVQDAMAIILFPIPASQSSLESKATAVGDHIMVLNNLQLPDPLKDHNNQRLDQLDRLHSLMLVFMQDYLTKATAVYPPREHLCIPQMHSLVEGDLIFRGQSISPKFNLDNLRASEMKRLMKAFLMFELGCKIGKSLPRPLRRWKGRLPPMKVDVDICQAVQCIETYLCSLYGAIIGQVGDIWLPEVPSDSSEPGLLFPDSFYLDPDLVGPKLKLFYDADMKDLANFGFDMVPKFLRFDLTNPQDKREYTEPSRSNILWGVDWAEPFVQFPCPMADRLVQGSWDCTLLWARIYEQRAWVFFDDGRLYPSGADSIPGPHFPTAQFLENEHEAQAGMEFAKFAPSSPTAVSSNGAAADVHLEVSRAHTVFWIPLESQKNFRRQGYLTVNAYSERPPQTETFSTEQLPKLSARLGFGLRYTLHEPFQRAGLWQWQLFGSNV</sequence>
<dbReference type="EMBL" id="JAADJG010000068">
    <property type="protein sequence ID" value="KAF4456122.1"/>
    <property type="molecule type" value="Genomic_DNA"/>
</dbReference>
<dbReference type="OrthoDB" id="4636359at2759"/>
<dbReference type="Proteomes" id="UP000605986">
    <property type="component" value="Unassembled WGS sequence"/>
</dbReference>
<reference evidence="1" key="1">
    <citation type="submission" date="2020-01" db="EMBL/GenBank/DDBJ databases">
        <title>Identification and distribution of gene clusters putatively required for synthesis of sphingolipid metabolism inhibitors in phylogenetically diverse species of the filamentous fungus Fusarium.</title>
        <authorList>
            <person name="Kim H.-S."/>
            <person name="Busman M."/>
            <person name="Brown D.W."/>
            <person name="Divon H."/>
            <person name="Uhlig S."/>
            <person name="Proctor R.H."/>
        </authorList>
    </citation>
    <scope>NUCLEOTIDE SEQUENCE</scope>
    <source>
        <strain evidence="1">NRRL 53441</strain>
    </source>
</reference>
<protein>
    <submittedName>
        <fullName evidence="1">Uncharacterized protein</fullName>
    </submittedName>
</protein>
<keyword evidence="2" id="KW-1185">Reference proteome</keyword>
<evidence type="ECO:0000313" key="2">
    <source>
        <dbReference type="Proteomes" id="UP000605986"/>
    </source>
</evidence>
<name>A0A8H4PCY2_9HYPO</name>
<dbReference type="AlphaFoldDB" id="A0A8H4PCY2"/>
<comment type="caution">
    <text evidence="1">The sequence shown here is derived from an EMBL/GenBank/DDBJ whole genome shotgun (WGS) entry which is preliminary data.</text>
</comment>
<proteinExistence type="predicted"/>
<evidence type="ECO:0000313" key="1">
    <source>
        <dbReference type="EMBL" id="KAF4456122.1"/>
    </source>
</evidence>
<accession>A0A8H4PCY2</accession>